<keyword evidence="6" id="KW-0034">Amyloid</keyword>
<feature type="domain" description="Chaplin" evidence="10">
    <location>
        <begin position="39"/>
        <end position="79"/>
    </location>
</feature>
<proteinExistence type="predicted"/>
<keyword evidence="12" id="KW-1185">Reference proteome</keyword>
<evidence type="ECO:0000256" key="3">
    <source>
        <dbReference type="ARBA" id="ARBA00022525"/>
    </source>
</evidence>
<evidence type="ECO:0000313" key="11">
    <source>
        <dbReference type="EMBL" id="MDI5965896.1"/>
    </source>
</evidence>
<protein>
    <submittedName>
        <fullName evidence="11">Chaplin family protein</fullName>
    </submittedName>
</protein>
<dbReference type="PROSITE" id="PS51257">
    <property type="entry name" value="PROKAR_LIPOPROTEIN"/>
    <property type="match status" value="1"/>
</dbReference>
<sequence>MRLDARKGLVTALAAGGALAAAAGCAQADAGAQGTSIGSPGVLSGDLVQIPIHLPVNVCGNTVNIVGLLNPTTGNSCANTSQGTGTGTGPGAVNNGGAAAEGTAAGSPGVGSGLTVQLPVHVPVNVSGNSVGAVSVLNPTTGNTAVNGSAPAPTVTHRTAAPRPVPQTPNRPVPQVVERAHTLPAQAMLAHTGSDGIGYMAAGSAASLLGGIVLYRRFRPGRG</sequence>
<evidence type="ECO:0000313" key="12">
    <source>
        <dbReference type="Proteomes" id="UP001156398"/>
    </source>
</evidence>
<feature type="transmembrane region" description="Helical" evidence="8">
    <location>
        <begin position="196"/>
        <end position="215"/>
    </location>
</feature>
<dbReference type="RefSeq" id="WP_271324657.1">
    <property type="nucleotide sequence ID" value="NZ_JAAGKO020000042.1"/>
</dbReference>
<comment type="caution">
    <text evidence="11">The sequence shown here is derived from an EMBL/GenBank/DDBJ whole genome shotgun (WGS) entry which is preliminary data.</text>
</comment>
<gene>
    <name evidence="11" type="ORF">POF43_024740</name>
</gene>
<keyword evidence="3" id="KW-0964">Secreted</keyword>
<evidence type="ECO:0000256" key="9">
    <source>
        <dbReference type="SAM" id="SignalP"/>
    </source>
</evidence>
<dbReference type="EMBL" id="JAAGKO020000042">
    <property type="protein sequence ID" value="MDI5965896.1"/>
    <property type="molecule type" value="Genomic_DNA"/>
</dbReference>
<evidence type="ECO:0000256" key="2">
    <source>
        <dbReference type="ARBA" id="ARBA00022512"/>
    </source>
</evidence>
<name>A0ABT6W587_9ACTN</name>
<keyword evidence="4 9" id="KW-0732">Signal</keyword>
<evidence type="ECO:0000256" key="8">
    <source>
        <dbReference type="SAM" id="Phobius"/>
    </source>
</evidence>
<evidence type="ECO:0000256" key="7">
    <source>
        <dbReference type="SAM" id="MobiDB-lite"/>
    </source>
</evidence>
<feature type="chain" id="PRO_5046902428" evidence="9">
    <location>
        <begin position="29"/>
        <end position="223"/>
    </location>
</feature>
<reference evidence="11 12" key="1">
    <citation type="submission" date="2023-05" db="EMBL/GenBank/DDBJ databases">
        <title>Streptantibioticus silvisoli sp. nov., acidotolerant actinomycetes 1 from pine litter.</title>
        <authorList>
            <person name="Swiecimska M."/>
            <person name="Golinska P."/>
            <person name="Sangal V."/>
            <person name="Wachnowicz B."/>
            <person name="Goodfellow M."/>
        </authorList>
    </citation>
    <scope>NUCLEOTIDE SEQUENCE [LARGE SCALE GENOMIC DNA]</scope>
    <source>
        <strain evidence="11 12">SL54</strain>
    </source>
</reference>
<feature type="domain" description="Chaplin" evidence="10">
    <location>
        <begin position="107"/>
        <end position="147"/>
    </location>
</feature>
<dbReference type="PROSITE" id="PS51884">
    <property type="entry name" value="CHAPLIN"/>
    <property type="match status" value="2"/>
</dbReference>
<dbReference type="Proteomes" id="UP001156398">
    <property type="component" value="Unassembled WGS sequence"/>
</dbReference>
<keyword evidence="5" id="KW-0130">Cell adhesion</keyword>
<keyword evidence="8" id="KW-0472">Membrane</keyword>
<feature type="signal peptide" evidence="9">
    <location>
        <begin position="1"/>
        <end position="28"/>
    </location>
</feature>
<evidence type="ECO:0000256" key="5">
    <source>
        <dbReference type="ARBA" id="ARBA00022889"/>
    </source>
</evidence>
<organism evidence="11 12">
    <name type="scientific">Streptantibioticus silvisoli</name>
    <dbReference type="NCBI Taxonomy" id="2705255"/>
    <lineage>
        <taxon>Bacteria</taxon>
        <taxon>Bacillati</taxon>
        <taxon>Actinomycetota</taxon>
        <taxon>Actinomycetes</taxon>
        <taxon>Kitasatosporales</taxon>
        <taxon>Streptomycetaceae</taxon>
        <taxon>Streptantibioticus</taxon>
    </lineage>
</organism>
<keyword evidence="8" id="KW-0812">Transmembrane</keyword>
<keyword evidence="8" id="KW-1133">Transmembrane helix</keyword>
<feature type="region of interest" description="Disordered" evidence="7">
    <location>
        <begin position="144"/>
        <end position="171"/>
    </location>
</feature>
<keyword evidence="2" id="KW-0134">Cell wall</keyword>
<comment type="subcellular location">
    <subcellularLocation>
        <location evidence="1">Secreted</location>
        <location evidence="1">Cell wall</location>
    </subcellularLocation>
</comment>
<evidence type="ECO:0000256" key="4">
    <source>
        <dbReference type="ARBA" id="ARBA00022729"/>
    </source>
</evidence>
<dbReference type="InterPro" id="IPR005528">
    <property type="entry name" value="ChpA-H"/>
</dbReference>
<dbReference type="Pfam" id="PF03777">
    <property type="entry name" value="ChpA-C"/>
    <property type="match status" value="2"/>
</dbReference>
<accession>A0ABT6W587</accession>
<evidence type="ECO:0000256" key="1">
    <source>
        <dbReference type="ARBA" id="ARBA00004191"/>
    </source>
</evidence>
<evidence type="ECO:0000256" key="6">
    <source>
        <dbReference type="ARBA" id="ARBA00023087"/>
    </source>
</evidence>
<evidence type="ECO:0000259" key="10">
    <source>
        <dbReference type="PROSITE" id="PS51884"/>
    </source>
</evidence>